<evidence type="ECO:0000256" key="1">
    <source>
        <dbReference type="SAM" id="Phobius"/>
    </source>
</evidence>
<dbReference type="EMBL" id="JAUJEA010000002">
    <property type="protein sequence ID" value="MDN5201230.1"/>
    <property type="molecule type" value="Genomic_DNA"/>
</dbReference>
<accession>A0ABT8KKI7</accession>
<organism evidence="2 3">
    <name type="scientific">Splendidivirga corallicola</name>
    <dbReference type="NCBI Taxonomy" id="3051826"/>
    <lineage>
        <taxon>Bacteria</taxon>
        <taxon>Pseudomonadati</taxon>
        <taxon>Bacteroidota</taxon>
        <taxon>Cytophagia</taxon>
        <taxon>Cytophagales</taxon>
        <taxon>Splendidivirgaceae</taxon>
        <taxon>Splendidivirga</taxon>
    </lineage>
</organism>
<dbReference type="RefSeq" id="WP_346751256.1">
    <property type="nucleotide sequence ID" value="NZ_JAUJEA010000002.1"/>
</dbReference>
<proteinExistence type="predicted"/>
<sequence length="219" mass="24806">MKQQAKRSRHAQNRIAYIIYSNPGKVRKLIDQHGYEPPKNVHDLVKATKQLVRRKGRRFVKELIKLHPDRKAILSVEKIREDSYCSACSSYSYDPEDNYCGSCGHSSYTGQDNKPEFLKQLVGMGLNELEELYENVVRKSNKDPKNPALSEEVRLVWNELRLRKKEGIEKPDKSLQQPITDTCSDGILVKPKEALIVLGLTLVAGGLIGSAWGFKQNAA</sequence>
<keyword evidence="1" id="KW-0472">Membrane</keyword>
<keyword evidence="1" id="KW-1133">Transmembrane helix</keyword>
<comment type="caution">
    <text evidence="2">The sequence shown here is derived from an EMBL/GenBank/DDBJ whole genome shotgun (WGS) entry which is preliminary data.</text>
</comment>
<protein>
    <submittedName>
        <fullName evidence="2">Uncharacterized protein</fullName>
    </submittedName>
</protein>
<dbReference type="Proteomes" id="UP001172082">
    <property type="component" value="Unassembled WGS sequence"/>
</dbReference>
<reference evidence="2" key="1">
    <citation type="submission" date="2023-06" db="EMBL/GenBank/DDBJ databases">
        <title>Genomic of Parafulvivirga corallium.</title>
        <authorList>
            <person name="Wang G."/>
        </authorList>
    </citation>
    <scope>NUCLEOTIDE SEQUENCE</scope>
    <source>
        <strain evidence="2">BMA10</strain>
    </source>
</reference>
<gene>
    <name evidence="2" type="ORF">QQ008_07650</name>
</gene>
<evidence type="ECO:0000313" key="2">
    <source>
        <dbReference type="EMBL" id="MDN5201230.1"/>
    </source>
</evidence>
<feature type="transmembrane region" description="Helical" evidence="1">
    <location>
        <begin position="194"/>
        <end position="214"/>
    </location>
</feature>
<keyword evidence="3" id="KW-1185">Reference proteome</keyword>
<name>A0ABT8KKI7_9BACT</name>
<keyword evidence="1" id="KW-0812">Transmembrane</keyword>
<evidence type="ECO:0000313" key="3">
    <source>
        <dbReference type="Proteomes" id="UP001172082"/>
    </source>
</evidence>